<protein>
    <submittedName>
        <fullName evidence="2">Uncharacterized protein</fullName>
    </submittedName>
</protein>
<sequence>MESIKPTPLKKFVINTSTFGFNVLSAEKLFHMERVYFTLRNVLRLEIAIVITIIINMLISNTSLYNIYVKNVEPSSIKIGKTKIKTRKLIAMLIKYIVLTLIFSIVVFLR</sequence>
<accession>A0A6C0B5E3</accession>
<keyword evidence="1" id="KW-1133">Transmembrane helix</keyword>
<name>A0A6C0B5E3_9ZZZZ</name>
<keyword evidence="1" id="KW-0472">Membrane</keyword>
<dbReference type="EMBL" id="MN739062">
    <property type="protein sequence ID" value="QHS86779.1"/>
    <property type="molecule type" value="Genomic_DNA"/>
</dbReference>
<feature type="transmembrane region" description="Helical" evidence="1">
    <location>
        <begin position="89"/>
        <end position="109"/>
    </location>
</feature>
<proteinExistence type="predicted"/>
<keyword evidence="1" id="KW-0812">Transmembrane</keyword>
<evidence type="ECO:0000256" key="1">
    <source>
        <dbReference type="SAM" id="Phobius"/>
    </source>
</evidence>
<evidence type="ECO:0000313" key="2">
    <source>
        <dbReference type="EMBL" id="QHS86779.1"/>
    </source>
</evidence>
<feature type="transmembrane region" description="Helical" evidence="1">
    <location>
        <begin position="47"/>
        <end position="68"/>
    </location>
</feature>
<dbReference type="AlphaFoldDB" id="A0A6C0B5E3"/>
<reference evidence="2" key="1">
    <citation type="journal article" date="2020" name="Nature">
        <title>Giant virus diversity and host interactions through global metagenomics.</title>
        <authorList>
            <person name="Schulz F."/>
            <person name="Roux S."/>
            <person name="Paez-Espino D."/>
            <person name="Jungbluth S."/>
            <person name="Walsh D.A."/>
            <person name="Denef V.J."/>
            <person name="McMahon K.D."/>
            <person name="Konstantinidis K.T."/>
            <person name="Eloe-Fadrosh E.A."/>
            <person name="Kyrpides N.C."/>
            <person name="Woyke T."/>
        </authorList>
    </citation>
    <scope>NUCLEOTIDE SEQUENCE</scope>
    <source>
        <strain evidence="2">GVMAG-M-3300009422-16</strain>
    </source>
</reference>
<organism evidence="2">
    <name type="scientific">viral metagenome</name>
    <dbReference type="NCBI Taxonomy" id="1070528"/>
    <lineage>
        <taxon>unclassified sequences</taxon>
        <taxon>metagenomes</taxon>
        <taxon>organismal metagenomes</taxon>
    </lineage>
</organism>